<evidence type="ECO:0000256" key="1">
    <source>
        <dbReference type="SAM" id="MobiDB-lite"/>
    </source>
</evidence>
<dbReference type="AlphaFoldDB" id="A0A7J6TG16"/>
<accession>A0A7J6TG16</accession>
<protein>
    <submittedName>
        <fullName evidence="2">Uncharacterized protein</fullName>
    </submittedName>
</protein>
<dbReference type="Proteomes" id="UP000574390">
    <property type="component" value="Unassembled WGS sequence"/>
</dbReference>
<feature type="region of interest" description="Disordered" evidence="1">
    <location>
        <begin position="1"/>
        <end position="75"/>
    </location>
</feature>
<sequence>MGHKKKGKPKPKQQPEAAAKLEESPVPAPSSPEDTLERASVSSQSSSGFVMSTSARRRKNKLRNEQKAKEAAGVVTVPNEAQLPAVPTEATAHFEELAAKLEKEATLLKASKTDRSSSDEFIRKLTHTVESERAALQPKPSFRGTVQQLRLQIYDLSTALDGSENSNSIDAKEAKAMQEELETQLGRLVEQEAFRAFQHRVNAIKSAVQQRQQQQQSQWKKESPPKPARPPRAPQEGAAGRVAHRLQQILALEEAPRPEHLHNREIAKDA</sequence>
<organism evidence="2 3">
    <name type="scientific">Perkinsus olseni</name>
    <name type="common">Perkinsus atlanticus</name>
    <dbReference type="NCBI Taxonomy" id="32597"/>
    <lineage>
        <taxon>Eukaryota</taxon>
        <taxon>Sar</taxon>
        <taxon>Alveolata</taxon>
        <taxon>Perkinsozoa</taxon>
        <taxon>Perkinsea</taxon>
        <taxon>Perkinsida</taxon>
        <taxon>Perkinsidae</taxon>
        <taxon>Perkinsus</taxon>
    </lineage>
</organism>
<feature type="compositionally biased region" description="Basic and acidic residues" evidence="1">
    <location>
        <begin position="254"/>
        <end position="270"/>
    </location>
</feature>
<feature type="region of interest" description="Disordered" evidence="1">
    <location>
        <begin position="205"/>
        <end position="242"/>
    </location>
</feature>
<feature type="non-terminal residue" evidence="2">
    <location>
        <position position="1"/>
    </location>
</feature>
<name>A0A7J6TG16_PEROL</name>
<gene>
    <name evidence="2" type="ORF">FOZ62_027827</name>
</gene>
<evidence type="ECO:0000313" key="3">
    <source>
        <dbReference type="Proteomes" id="UP000574390"/>
    </source>
</evidence>
<reference evidence="2 3" key="1">
    <citation type="submission" date="2020-04" db="EMBL/GenBank/DDBJ databases">
        <title>Perkinsus olseni comparative genomics.</title>
        <authorList>
            <person name="Bogema D.R."/>
        </authorList>
    </citation>
    <scope>NUCLEOTIDE SEQUENCE [LARGE SCALE GENOMIC DNA]</scope>
    <source>
        <strain evidence="2">ATCC PRA-205</strain>
    </source>
</reference>
<evidence type="ECO:0000313" key="2">
    <source>
        <dbReference type="EMBL" id="KAF4744218.1"/>
    </source>
</evidence>
<proteinExistence type="predicted"/>
<dbReference type="EMBL" id="JABANM010007463">
    <property type="protein sequence ID" value="KAF4744218.1"/>
    <property type="molecule type" value="Genomic_DNA"/>
</dbReference>
<feature type="region of interest" description="Disordered" evidence="1">
    <location>
        <begin position="251"/>
        <end position="270"/>
    </location>
</feature>
<feature type="compositionally biased region" description="Basic residues" evidence="1">
    <location>
        <begin position="1"/>
        <end position="11"/>
    </location>
</feature>
<feature type="compositionally biased region" description="Low complexity" evidence="1">
    <location>
        <begin position="209"/>
        <end position="218"/>
    </location>
</feature>
<feature type="compositionally biased region" description="Low complexity" evidence="1">
    <location>
        <begin position="40"/>
        <end position="54"/>
    </location>
</feature>
<comment type="caution">
    <text evidence="2">The sequence shown here is derived from an EMBL/GenBank/DDBJ whole genome shotgun (WGS) entry which is preliminary data.</text>
</comment>